<dbReference type="SUPFAM" id="SSF55144">
    <property type="entry name" value="LigT-like"/>
    <property type="match status" value="1"/>
</dbReference>
<accession>A0AAN7TMI5</accession>
<name>A0AAN7TMI5_9PEZI</name>
<evidence type="ECO:0000313" key="1">
    <source>
        <dbReference type="EMBL" id="KAK5116889.1"/>
    </source>
</evidence>
<evidence type="ECO:0000313" key="2">
    <source>
        <dbReference type="Proteomes" id="UP001310890"/>
    </source>
</evidence>
<sequence>MAAYYTFQDLSGGQQTLSTTASSNPYVGLIEACNDDPSVIQARYNTHRTTRNAQQRDRLLSFEFPGVTVDEILARLEDPTIEPGFKDWRHCLVFWARPPEGVRKLIAEIQRRVLTVAPHTWIMPPPNLHMTALEITHSLTAPEIDDLVKQMLPGLSDMVDYTYDHRARLIMPLLSYDAQALALSFLPAAGEGGRSAQKDEYSYHHLRRDLFDKATATGVKVASRYVIPSAHLTIARFVTKRDFETAGGEVDHAKVRQLIEMMDGINEWLKIEFWPQSGKIEPGGEWIVGEGVGLECRKGALWYGSDGETVKLGQGF</sequence>
<dbReference type="EMBL" id="JAVRRL010000006">
    <property type="protein sequence ID" value="KAK5116889.1"/>
    <property type="molecule type" value="Genomic_DNA"/>
</dbReference>
<dbReference type="AlphaFoldDB" id="A0AAN7TMI5"/>
<dbReference type="Proteomes" id="UP001310890">
    <property type="component" value="Unassembled WGS sequence"/>
</dbReference>
<comment type="caution">
    <text evidence="1">The sequence shown here is derived from an EMBL/GenBank/DDBJ whole genome shotgun (WGS) entry which is preliminary data.</text>
</comment>
<protein>
    <recommendedName>
        <fullName evidence="3">RNA ligase/cyclic nucleotide phosphodiesterase</fullName>
    </recommendedName>
</protein>
<reference evidence="1" key="1">
    <citation type="submission" date="2023-08" db="EMBL/GenBank/DDBJ databases">
        <title>Black Yeasts Isolated from many extreme environments.</title>
        <authorList>
            <person name="Coleine C."/>
            <person name="Stajich J.E."/>
            <person name="Selbmann L."/>
        </authorList>
    </citation>
    <scope>NUCLEOTIDE SEQUENCE</scope>
    <source>
        <strain evidence="1">CCFEE 5401</strain>
    </source>
</reference>
<dbReference type="InterPro" id="IPR009097">
    <property type="entry name" value="Cyclic_Pdiesterase"/>
</dbReference>
<evidence type="ECO:0008006" key="3">
    <source>
        <dbReference type="Google" id="ProtNLM"/>
    </source>
</evidence>
<proteinExistence type="predicted"/>
<organism evidence="1 2">
    <name type="scientific">Meristemomyces frigidus</name>
    <dbReference type="NCBI Taxonomy" id="1508187"/>
    <lineage>
        <taxon>Eukaryota</taxon>
        <taxon>Fungi</taxon>
        <taxon>Dikarya</taxon>
        <taxon>Ascomycota</taxon>
        <taxon>Pezizomycotina</taxon>
        <taxon>Dothideomycetes</taxon>
        <taxon>Dothideomycetidae</taxon>
        <taxon>Mycosphaerellales</taxon>
        <taxon>Teratosphaeriaceae</taxon>
        <taxon>Meristemomyces</taxon>
    </lineage>
</organism>
<gene>
    <name evidence="1" type="ORF">LTR62_006610</name>
</gene>